<dbReference type="AlphaFoldDB" id="A0AAP0B309"/>
<dbReference type="InterPro" id="IPR022552">
    <property type="entry name" value="UPF_Ycf55"/>
</dbReference>
<dbReference type="EMBL" id="JBBWWQ010000016">
    <property type="protein sequence ID" value="KAK8925984.1"/>
    <property type="molecule type" value="Genomic_DNA"/>
</dbReference>
<organism evidence="2 3">
    <name type="scientific">Platanthera zijinensis</name>
    <dbReference type="NCBI Taxonomy" id="2320716"/>
    <lineage>
        <taxon>Eukaryota</taxon>
        <taxon>Viridiplantae</taxon>
        <taxon>Streptophyta</taxon>
        <taxon>Embryophyta</taxon>
        <taxon>Tracheophyta</taxon>
        <taxon>Spermatophyta</taxon>
        <taxon>Magnoliopsida</taxon>
        <taxon>Liliopsida</taxon>
        <taxon>Asparagales</taxon>
        <taxon>Orchidaceae</taxon>
        <taxon>Orchidoideae</taxon>
        <taxon>Orchideae</taxon>
        <taxon>Orchidinae</taxon>
        <taxon>Platanthera</taxon>
    </lineage>
</organism>
<evidence type="ECO:0000256" key="1">
    <source>
        <dbReference type="SAM" id="MobiDB-lite"/>
    </source>
</evidence>
<protein>
    <submittedName>
        <fullName evidence="2">Uncharacterized protein</fullName>
    </submittedName>
</protein>
<sequence>MADCFATPSCANLQPMSIIPKVVLLMPRNVNLRSQKRECLLFGKSLHAFCLSTSRFYVVQAPILVCAKGRRGLNEKLLKCYCWGALVDPENTGPTNLVSAMDQVLLMVSAIFAYMAGVVPQRRRLDFTSDSTKEGFGSSSTTYGRSEISENEPSSKTDAVWVEVNKKLLGALDANLDNRAVVADIEGVSKRYALSLFALNEGPTWRLLWATLWRLQKEVFDIQSSHEAVSRGAWLMVVSELFKGIISQIWTKWLEEELSLLIGSCNMNFVAQMQEKLKGNDVILNNIKRSGKTELYGDLLYFLKFGYLRSGCCLDTNFLVNHGVEILEDLVITMADTVACIFLELISVDSDFSVEINSVGLKICPLSTRVLQRLRNEVVLKQWLQQNFESVVSLYEDRFELFVLFRETTEDNLESQPKRSIWQKLIFRKQAIPSTLNCIQIISISLSAKRTKELQALTGWRYYFSLFLEFSDVASPLVKNLFDKARNAVSFFLMCMIGRSLGLIFSGIRQSLGWK</sequence>
<dbReference type="PANTHER" id="PTHR36807:SF2">
    <property type="entry name" value="PHOSPHOGLYCOLATE PHOSPHATASE"/>
    <property type="match status" value="1"/>
</dbReference>
<evidence type="ECO:0000313" key="3">
    <source>
        <dbReference type="Proteomes" id="UP001418222"/>
    </source>
</evidence>
<reference evidence="2 3" key="1">
    <citation type="journal article" date="2022" name="Nat. Plants">
        <title>Genomes of leafy and leafless Platanthera orchids illuminate the evolution of mycoheterotrophy.</title>
        <authorList>
            <person name="Li M.H."/>
            <person name="Liu K.W."/>
            <person name="Li Z."/>
            <person name="Lu H.C."/>
            <person name="Ye Q.L."/>
            <person name="Zhang D."/>
            <person name="Wang J.Y."/>
            <person name="Li Y.F."/>
            <person name="Zhong Z.M."/>
            <person name="Liu X."/>
            <person name="Yu X."/>
            <person name="Liu D.K."/>
            <person name="Tu X.D."/>
            <person name="Liu B."/>
            <person name="Hao Y."/>
            <person name="Liao X.Y."/>
            <person name="Jiang Y.T."/>
            <person name="Sun W.H."/>
            <person name="Chen J."/>
            <person name="Chen Y.Q."/>
            <person name="Ai Y."/>
            <person name="Zhai J.W."/>
            <person name="Wu S.S."/>
            <person name="Zhou Z."/>
            <person name="Hsiao Y.Y."/>
            <person name="Wu W.L."/>
            <person name="Chen Y.Y."/>
            <person name="Lin Y.F."/>
            <person name="Hsu J.L."/>
            <person name="Li C.Y."/>
            <person name="Wang Z.W."/>
            <person name="Zhao X."/>
            <person name="Zhong W.Y."/>
            <person name="Ma X.K."/>
            <person name="Ma L."/>
            <person name="Huang J."/>
            <person name="Chen G.Z."/>
            <person name="Huang M.Z."/>
            <person name="Huang L."/>
            <person name="Peng D.H."/>
            <person name="Luo Y.B."/>
            <person name="Zou S.Q."/>
            <person name="Chen S.P."/>
            <person name="Lan S."/>
            <person name="Tsai W.C."/>
            <person name="Van de Peer Y."/>
            <person name="Liu Z.J."/>
        </authorList>
    </citation>
    <scope>NUCLEOTIDE SEQUENCE [LARGE SCALE GENOMIC DNA]</scope>
    <source>
        <strain evidence="2">Lor287</strain>
    </source>
</reference>
<proteinExistence type="predicted"/>
<name>A0AAP0B309_9ASPA</name>
<dbReference type="Pfam" id="PF12452">
    <property type="entry name" value="DUF3685"/>
    <property type="match status" value="2"/>
</dbReference>
<evidence type="ECO:0000313" key="2">
    <source>
        <dbReference type="EMBL" id="KAK8925984.1"/>
    </source>
</evidence>
<gene>
    <name evidence="2" type="ORF">KSP39_PZI018651</name>
</gene>
<comment type="caution">
    <text evidence="2">The sequence shown here is derived from an EMBL/GenBank/DDBJ whole genome shotgun (WGS) entry which is preliminary data.</text>
</comment>
<dbReference type="Proteomes" id="UP001418222">
    <property type="component" value="Unassembled WGS sequence"/>
</dbReference>
<keyword evidence="3" id="KW-1185">Reference proteome</keyword>
<dbReference type="PANTHER" id="PTHR36807">
    <property type="entry name" value="PHOSPHOGLYCOLATE PHOSPHATASE"/>
    <property type="match status" value="1"/>
</dbReference>
<accession>A0AAP0B309</accession>
<feature type="region of interest" description="Disordered" evidence="1">
    <location>
        <begin position="130"/>
        <end position="151"/>
    </location>
</feature>